<proteinExistence type="predicted"/>
<evidence type="ECO:0000313" key="2">
    <source>
        <dbReference type="Proteomes" id="UP000814033"/>
    </source>
</evidence>
<sequence length="174" mass="20136">MPPEDGQRFKQRTRRRTCARHRFAWSCYKSLSWSRDSRQWALPFAQSCAGAMMFTPLTGRQWLRILPRKPSALNLLLAEKIELYLSANHASSVRQPLVDYVRDMDAKIDESYGPVLQDAVYQDAVNGLQDVPEFYVLSTGSWRSTTEINCYVCIRERNVWVDLCARVRAEVEGK</sequence>
<dbReference type="EMBL" id="MU276132">
    <property type="protein sequence ID" value="KAI0041285.1"/>
    <property type="molecule type" value="Genomic_DNA"/>
</dbReference>
<gene>
    <name evidence="1" type="ORF">FA95DRAFT_1611134</name>
</gene>
<reference evidence="1" key="1">
    <citation type="submission" date="2021-02" db="EMBL/GenBank/DDBJ databases">
        <authorList>
            <consortium name="DOE Joint Genome Institute"/>
            <person name="Ahrendt S."/>
            <person name="Looney B.P."/>
            <person name="Miyauchi S."/>
            <person name="Morin E."/>
            <person name="Drula E."/>
            <person name="Courty P.E."/>
            <person name="Chicoki N."/>
            <person name="Fauchery L."/>
            <person name="Kohler A."/>
            <person name="Kuo A."/>
            <person name="Labutti K."/>
            <person name="Pangilinan J."/>
            <person name="Lipzen A."/>
            <person name="Riley R."/>
            <person name="Andreopoulos W."/>
            <person name="He G."/>
            <person name="Johnson J."/>
            <person name="Barry K.W."/>
            <person name="Grigoriev I.V."/>
            <person name="Nagy L."/>
            <person name="Hibbett D."/>
            <person name="Henrissat B."/>
            <person name="Matheny P.B."/>
            <person name="Labbe J."/>
            <person name="Martin F."/>
        </authorList>
    </citation>
    <scope>NUCLEOTIDE SEQUENCE</scope>
    <source>
        <strain evidence="1">FP105234-sp</strain>
    </source>
</reference>
<keyword evidence="2" id="KW-1185">Reference proteome</keyword>
<comment type="caution">
    <text evidence="1">The sequence shown here is derived from an EMBL/GenBank/DDBJ whole genome shotgun (WGS) entry which is preliminary data.</text>
</comment>
<accession>A0ACB8RBD7</accession>
<dbReference type="Proteomes" id="UP000814033">
    <property type="component" value="Unassembled WGS sequence"/>
</dbReference>
<evidence type="ECO:0000313" key="1">
    <source>
        <dbReference type="EMBL" id="KAI0041285.1"/>
    </source>
</evidence>
<name>A0ACB8RBD7_9AGAM</name>
<reference evidence="1" key="2">
    <citation type="journal article" date="2022" name="New Phytol.">
        <title>Evolutionary transition to the ectomycorrhizal habit in the genomes of a hyperdiverse lineage of mushroom-forming fungi.</title>
        <authorList>
            <person name="Looney B."/>
            <person name="Miyauchi S."/>
            <person name="Morin E."/>
            <person name="Drula E."/>
            <person name="Courty P.E."/>
            <person name="Kohler A."/>
            <person name="Kuo A."/>
            <person name="LaButti K."/>
            <person name="Pangilinan J."/>
            <person name="Lipzen A."/>
            <person name="Riley R."/>
            <person name="Andreopoulos W."/>
            <person name="He G."/>
            <person name="Johnson J."/>
            <person name="Nolan M."/>
            <person name="Tritt A."/>
            <person name="Barry K.W."/>
            <person name="Grigoriev I.V."/>
            <person name="Nagy L.G."/>
            <person name="Hibbett D."/>
            <person name="Henrissat B."/>
            <person name="Matheny P.B."/>
            <person name="Labbe J."/>
            <person name="Martin F.M."/>
        </authorList>
    </citation>
    <scope>NUCLEOTIDE SEQUENCE</scope>
    <source>
        <strain evidence="1">FP105234-sp</strain>
    </source>
</reference>
<organism evidence="1 2">
    <name type="scientific">Auriscalpium vulgare</name>
    <dbReference type="NCBI Taxonomy" id="40419"/>
    <lineage>
        <taxon>Eukaryota</taxon>
        <taxon>Fungi</taxon>
        <taxon>Dikarya</taxon>
        <taxon>Basidiomycota</taxon>
        <taxon>Agaricomycotina</taxon>
        <taxon>Agaricomycetes</taxon>
        <taxon>Russulales</taxon>
        <taxon>Auriscalpiaceae</taxon>
        <taxon>Auriscalpium</taxon>
    </lineage>
</organism>
<protein>
    <submittedName>
        <fullName evidence="1">Uncharacterized protein</fullName>
    </submittedName>
</protein>